<feature type="domain" description="MacB-like periplasmic core" evidence="8">
    <location>
        <begin position="20"/>
        <end position="235"/>
    </location>
</feature>
<evidence type="ECO:0000256" key="4">
    <source>
        <dbReference type="ARBA" id="ARBA00022989"/>
    </source>
</evidence>
<feature type="transmembrane region" description="Helical" evidence="6">
    <location>
        <begin position="287"/>
        <end position="306"/>
    </location>
</feature>
<dbReference type="RefSeq" id="WP_124878057.1">
    <property type="nucleotide sequence ID" value="NZ_RQJO01000011.1"/>
</dbReference>
<name>A0A3P1BGJ4_9BACT</name>
<keyword evidence="10" id="KW-1185">Reference proteome</keyword>
<dbReference type="InterPro" id="IPR003838">
    <property type="entry name" value="ABC3_permease_C"/>
</dbReference>
<evidence type="ECO:0000259" key="8">
    <source>
        <dbReference type="Pfam" id="PF12704"/>
    </source>
</evidence>
<reference evidence="9 10" key="1">
    <citation type="submission" date="2018-11" db="EMBL/GenBank/DDBJ databases">
        <authorList>
            <person name="Zhou Z."/>
            <person name="Wang G."/>
        </authorList>
    </citation>
    <scope>NUCLEOTIDE SEQUENCE [LARGE SCALE GENOMIC DNA]</scope>
    <source>
        <strain evidence="9 10">KCTC52004</strain>
    </source>
</reference>
<keyword evidence="2" id="KW-1003">Cell membrane</keyword>
<dbReference type="GO" id="GO:0005886">
    <property type="term" value="C:plasma membrane"/>
    <property type="evidence" value="ECO:0007669"/>
    <property type="project" value="UniProtKB-SubCell"/>
</dbReference>
<evidence type="ECO:0000259" key="7">
    <source>
        <dbReference type="Pfam" id="PF02687"/>
    </source>
</evidence>
<feature type="transmembrane region" description="Helical" evidence="6">
    <location>
        <begin position="424"/>
        <end position="444"/>
    </location>
</feature>
<feature type="transmembrane region" description="Helical" evidence="6">
    <location>
        <begin position="671"/>
        <end position="694"/>
    </location>
</feature>
<keyword evidence="5 6" id="KW-0472">Membrane</keyword>
<organism evidence="9 10">
    <name type="scientific">Larkinella rosea</name>
    <dbReference type="NCBI Taxonomy" id="2025312"/>
    <lineage>
        <taxon>Bacteria</taxon>
        <taxon>Pseudomonadati</taxon>
        <taxon>Bacteroidota</taxon>
        <taxon>Cytophagia</taxon>
        <taxon>Cytophagales</taxon>
        <taxon>Spirosomataceae</taxon>
        <taxon>Larkinella</taxon>
    </lineage>
</organism>
<feature type="transmembrane region" description="Helical" evidence="6">
    <location>
        <begin position="749"/>
        <end position="775"/>
    </location>
</feature>
<dbReference type="EMBL" id="RQJO01000011">
    <property type="protein sequence ID" value="RRB00026.1"/>
    <property type="molecule type" value="Genomic_DNA"/>
</dbReference>
<dbReference type="Pfam" id="PF12704">
    <property type="entry name" value="MacB_PCD"/>
    <property type="match status" value="2"/>
</dbReference>
<feature type="domain" description="ABC3 transporter permease C-terminal" evidence="7">
    <location>
        <begin position="288"/>
        <end position="399"/>
    </location>
</feature>
<evidence type="ECO:0000313" key="10">
    <source>
        <dbReference type="Proteomes" id="UP000271925"/>
    </source>
</evidence>
<feature type="transmembrane region" description="Helical" evidence="6">
    <location>
        <begin position="375"/>
        <end position="398"/>
    </location>
</feature>
<evidence type="ECO:0000256" key="5">
    <source>
        <dbReference type="ARBA" id="ARBA00023136"/>
    </source>
</evidence>
<accession>A0A3P1BGJ4</accession>
<proteinExistence type="predicted"/>
<feature type="transmembrane region" description="Helical" evidence="6">
    <location>
        <begin position="715"/>
        <end position="737"/>
    </location>
</feature>
<feature type="domain" description="ABC3 transporter permease C-terminal" evidence="7">
    <location>
        <begin position="675"/>
        <end position="783"/>
    </location>
</feature>
<evidence type="ECO:0000256" key="6">
    <source>
        <dbReference type="SAM" id="Phobius"/>
    </source>
</evidence>
<sequence length="794" mass="88390">MFRNYVVIAFRNLWKHKLFSFINIVGLASGIMVCLLALIDIKGAFDYGNFHPNADRTYRILTDVTSNDNQTAAFATTPLPLADGLKREYGFVEKTTRVIREYAEFTVDQKKLGDYYCAVDPGFFTILGYKLATGQPATEPHTAVLTPQTAEKFFGLSNPIGKVIHTKEFGSITITGVFKELPTRSHLRFGLVISMPTLLTENRKQLQTDWKQYTNGYTYVLLKKGATVAQLEKVLPTIAARATKDIRFKSEKGYTFRAQSMTRLSPSREDLEMGTWEQTWGKLATEMAVGLLTLLLAVFNYVNLTLARSLSRAREVGIRKVSGAVRWQLMGQFMSESVVLSLFALGVAYLLLMLIEPMPFVQQWLIGGVKLNTKLWAVFVGFSVLTGLLAGFVPARVLSGFRPAQVLRSQTGLKVFKGITLRKSLIVAQFAIALIAMIALVSMARQQHYMATADYGFRSERILNIPLNNVPYQRLANELNRIPGVERVSATSELFGSHGGDLRRVRRQKSGGDSVVAFTTAIDPHFIDNMDLTLLAGQNLPEMAADTIGEGSLGRFVLVNEEAVKAFRMGNPREVVGQSLWLNDSTEVQIAGVIKDFRFTTFNWPIKPLILKYQPKRFRYANVRIAEGTTDATLAGVQRVWKSLNPREPFAGEWYSDFLYKRHSHEDDVNFMGLLTALAFSIACLGLLGMVTYTTETRVKEVGIRKVMGAEVRQIIWLLSWDFVKLLLIAGAIAIPLGYLAGMAFLINFAYHVSIGFETLGGCIGLLLGLGGLTIGFRTYRAALSNPADSLRSE</sequence>
<dbReference type="InterPro" id="IPR025857">
    <property type="entry name" value="MacB_PCD"/>
</dbReference>
<gene>
    <name evidence="9" type="ORF">EHT25_25720</name>
</gene>
<dbReference type="Proteomes" id="UP000271925">
    <property type="component" value="Unassembled WGS sequence"/>
</dbReference>
<protein>
    <submittedName>
        <fullName evidence="9">FtsX-like permease family protein</fullName>
    </submittedName>
</protein>
<comment type="caution">
    <text evidence="9">The sequence shown here is derived from an EMBL/GenBank/DDBJ whole genome shotgun (WGS) entry which is preliminary data.</text>
</comment>
<feature type="transmembrane region" description="Helical" evidence="6">
    <location>
        <begin position="21"/>
        <end position="39"/>
    </location>
</feature>
<keyword evidence="4 6" id="KW-1133">Transmembrane helix</keyword>
<dbReference type="Pfam" id="PF02687">
    <property type="entry name" value="FtsX"/>
    <property type="match status" value="2"/>
</dbReference>
<comment type="subcellular location">
    <subcellularLocation>
        <location evidence="1">Cell membrane</location>
        <topology evidence="1">Multi-pass membrane protein</topology>
    </subcellularLocation>
</comment>
<evidence type="ECO:0000313" key="9">
    <source>
        <dbReference type="EMBL" id="RRB00026.1"/>
    </source>
</evidence>
<dbReference type="AlphaFoldDB" id="A0A3P1BGJ4"/>
<keyword evidence="3 6" id="KW-0812">Transmembrane</keyword>
<dbReference type="PANTHER" id="PTHR30572:SF18">
    <property type="entry name" value="ABC-TYPE MACROLIDE FAMILY EXPORT SYSTEM PERMEASE COMPONENT 2"/>
    <property type="match status" value="1"/>
</dbReference>
<dbReference type="InterPro" id="IPR050250">
    <property type="entry name" value="Macrolide_Exporter_MacB"/>
</dbReference>
<feature type="domain" description="MacB-like periplasmic core" evidence="8">
    <location>
        <begin position="433"/>
        <end position="602"/>
    </location>
</feature>
<evidence type="ECO:0000256" key="2">
    <source>
        <dbReference type="ARBA" id="ARBA00022475"/>
    </source>
</evidence>
<dbReference type="PANTHER" id="PTHR30572">
    <property type="entry name" value="MEMBRANE COMPONENT OF TRANSPORTER-RELATED"/>
    <property type="match status" value="1"/>
</dbReference>
<evidence type="ECO:0000256" key="1">
    <source>
        <dbReference type="ARBA" id="ARBA00004651"/>
    </source>
</evidence>
<feature type="transmembrane region" description="Helical" evidence="6">
    <location>
        <begin position="338"/>
        <end position="355"/>
    </location>
</feature>
<dbReference type="GO" id="GO:0022857">
    <property type="term" value="F:transmembrane transporter activity"/>
    <property type="evidence" value="ECO:0007669"/>
    <property type="project" value="TreeGrafter"/>
</dbReference>
<evidence type="ECO:0000256" key="3">
    <source>
        <dbReference type="ARBA" id="ARBA00022692"/>
    </source>
</evidence>
<dbReference type="OrthoDB" id="5933722at2"/>